<gene>
    <name evidence="1" type="ORF">FHL15_007266</name>
</gene>
<dbReference type="AlphaFoldDB" id="A0A553HVI4"/>
<dbReference type="EMBL" id="VFLP01000041">
    <property type="protein sequence ID" value="TRX91947.1"/>
    <property type="molecule type" value="Genomic_DNA"/>
</dbReference>
<evidence type="ECO:0000313" key="2">
    <source>
        <dbReference type="Proteomes" id="UP000319160"/>
    </source>
</evidence>
<dbReference type="Proteomes" id="UP000319160">
    <property type="component" value="Unassembled WGS sequence"/>
</dbReference>
<name>A0A553HVI4_9PEZI</name>
<keyword evidence="2" id="KW-1185">Reference proteome</keyword>
<reference evidence="2" key="1">
    <citation type="submission" date="2019-06" db="EMBL/GenBank/DDBJ databases">
        <title>Draft genome sequence of the griseofulvin-producing fungus Xylaria cubensis strain G536.</title>
        <authorList>
            <person name="Mead M.E."/>
            <person name="Raja H.A."/>
            <person name="Steenwyk J.L."/>
            <person name="Knowles S.L."/>
            <person name="Oberlies N.H."/>
            <person name="Rokas A."/>
        </authorList>
    </citation>
    <scope>NUCLEOTIDE SEQUENCE [LARGE SCALE GENOMIC DNA]</scope>
    <source>
        <strain evidence="2">G536</strain>
    </source>
</reference>
<protein>
    <submittedName>
        <fullName evidence="1">Uncharacterized protein</fullName>
    </submittedName>
</protein>
<proteinExistence type="predicted"/>
<evidence type="ECO:0000313" key="1">
    <source>
        <dbReference type="EMBL" id="TRX91947.1"/>
    </source>
</evidence>
<sequence length="130" mass="14481">MSWHEPGTRNNKLHRRILSSSSVAVGFYCTYGLCARYGDGDGVVELGIGTFESGQCADRQRFGPLLRQGILLDKIWYSLCYAMPVVVVVQSCNPTRAVLELVDAVLDDNLKMHWRLENSLDWASEVSEAG</sequence>
<organism evidence="1 2">
    <name type="scientific">Xylaria flabelliformis</name>
    <dbReference type="NCBI Taxonomy" id="2512241"/>
    <lineage>
        <taxon>Eukaryota</taxon>
        <taxon>Fungi</taxon>
        <taxon>Dikarya</taxon>
        <taxon>Ascomycota</taxon>
        <taxon>Pezizomycotina</taxon>
        <taxon>Sordariomycetes</taxon>
        <taxon>Xylariomycetidae</taxon>
        <taxon>Xylariales</taxon>
        <taxon>Xylariaceae</taxon>
        <taxon>Xylaria</taxon>
    </lineage>
</organism>
<accession>A0A553HVI4</accession>
<comment type="caution">
    <text evidence="1">The sequence shown here is derived from an EMBL/GenBank/DDBJ whole genome shotgun (WGS) entry which is preliminary data.</text>
</comment>